<dbReference type="InterPro" id="IPR004117">
    <property type="entry name" value="7tm6_olfct_rcpt"/>
</dbReference>
<reference evidence="12" key="1">
    <citation type="submission" date="2025-08" db="UniProtKB">
        <authorList>
            <consortium name="RefSeq"/>
        </authorList>
    </citation>
    <scope>IDENTIFICATION</scope>
</reference>
<evidence type="ECO:0000313" key="11">
    <source>
        <dbReference type="Proteomes" id="UP000504615"/>
    </source>
</evidence>
<organism evidence="11 12">
    <name type="scientific">Pogonomyrmex barbatus</name>
    <name type="common">red harvester ant</name>
    <dbReference type="NCBI Taxonomy" id="144034"/>
    <lineage>
        <taxon>Eukaryota</taxon>
        <taxon>Metazoa</taxon>
        <taxon>Ecdysozoa</taxon>
        <taxon>Arthropoda</taxon>
        <taxon>Hexapoda</taxon>
        <taxon>Insecta</taxon>
        <taxon>Pterygota</taxon>
        <taxon>Neoptera</taxon>
        <taxon>Endopterygota</taxon>
        <taxon>Hymenoptera</taxon>
        <taxon>Apocrita</taxon>
        <taxon>Aculeata</taxon>
        <taxon>Formicoidea</taxon>
        <taxon>Formicidae</taxon>
        <taxon>Myrmicinae</taxon>
        <taxon>Pogonomyrmex</taxon>
    </lineage>
</organism>
<evidence type="ECO:0000256" key="6">
    <source>
        <dbReference type="ARBA" id="ARBA00022989"/>
    </source>
</evidence>
<comment type="similarity">
    <text evidence="10">Belongs to the insect chemoreceptor superfamily. Heteromeric odorant receptor channel (TC 1.A.69) family.</text>
</comment>
<dbReference type="Pfam" id="PF02949">
    <property type="entry name" value="7tm_6"/>
    <property type="match status" value="1"/>
</dbReference>
<evidence type="ECO:0000256" key="1">
    <source>
        <dbReference type="ARBA" id="ARBA00004651"/>
    </source>
</evidence>
<evidence type="ECO:0000256" key="3">
    <source>
        <dbReference type="ARBA" id="ARBA00022606"/>
    </source>
</evidence>
<keyword evidence="6 10" id="KW-1133">Transmembrane helix</keyword>
<protein>
    <recommendedName>
        <fullName evidence="10">Odorant receptor</fullName>
    </recommendedName>
</protein>
<keyword evidence="9 10" id="KW-0807">Transducer</keyword>
<sequence length="386" mass="45297">MELVLDQYYKLNRQVLSIYGLWPYQNTTNAWIMRTFAILFMSWATFGQIFRICHSKLTTDFILDCLPIIIPNIGAIVQVVNRIIINDKLKSLFNQMKIHWACARSQNEIEILQTTAETTRLTTKLVLLYLFLGATTYMFSTLIPQILDVFLPLNESRSREHPFHAEWFLNEEKYFYVIRSLMYIALLFILGVVLVNGSVFVAYMQHANGMFTILGHRAEQSFNGDKHLLKNRSIREEDYGRIVVFIEDHRNILEFVDIIQSCYGLSLFLEFLSLMILIGATLVQIIKFTGLSDRSFRSVLYIAGQLMYMFMYSYMGQQLIDTSTQLFMKIYYIKWYNISVWKQKLMLFVMLKCMRTLSINAYNIYIFSLESFSTVSDDDTDNKLKS</sequence>
<gene>
    <name evidence="12" type="primary">LOC112552603</name>
</gene>
<dbReference type="OrthoDB" id="7552824at2759"/>
<name>A0A8N1S5A2_9HYME</name>
<evidence type="ECO:0000256" key="10">
    <source>
        <dbReference type="RuleBase" id="RU351113"/>
    </source>
</evidence>
<comment type="subcellular location">
    <subcellularLocation>
        <location evidence="1 10">Cell membrane</location>
        <topology evidence="1 10">Multi-pass membrane protein</topology>
    </subcellularLocation>
</comment>
<dbReference type="RefSeq" id="XP_025073990.1">
    <property type="nucleotide sequence ID" value="XM_025218205.1"/>
</dbReference>
<dbReference type="GO" id="GO:0005549">
    <property type="term" value="F:odorant binding"/>
    <property type="evidence" value="ECO:0007669"/>
    <property type="project" value="InterPro"/>
</dbReference>
<comment type="caution">
    <text evidence="10">Lacks conserved residue(s) required for the propagation of feature annotation.</text>
</comment>
<feature type="transmembrane region" description="Helical" evidence="10">
    <location>
        <begin position="263"/>
        <end position="286"/>
    </location>
</feature>
<feature type="transmembrane region" description="Helical" evidence="10">
    <location>
        <begin position="181"/>
        <end position="204"/>
    </location>
</feature>
<feature type="transmembrane region" description="Helical" evidence="10">
    <location>
        <begin position="31"/>
        <end position="49"/>
    </location>
</feature>
<evidence type="ECO:0000256" key="2">
    <source>
        <dbReference type="ARBA" id="ARBA00022475"/>
    </source>
</evidence>
<evidence type="ECO:0000313" key="12">
    <source>
        <dbReference type="RefSeq" id="XP_025073990.1"/>
    </source>
</evidence>
<evidence type="ECO:0000256" key="4">
    <source>
        <dbReference type="ARBA" id="ARBA00022692"/>
    </source>
</evidence>
<keyword evidence="11" id="KW-1185">Reference proteome</keyword>
<feature type="transmembrane region" description="Helical" evidence="10">
    <location>
        <begin position="298"/>
        <end position="315"/>
    </location>
</feature>
<evidence type="ECO:0000256" key="5">
    <source>
        <dbReference type="ARBA" id="ARBA00022725"/>
    </source>
</evidence>
<evidence type="ECO:0000256" key="8">
    <source>
        <dbReference type="ARBA" id="ARBA00023170"/>
    </source>
</evidence>
<dbReference type="GeneID" id="112552603"/>
<keyword evidence="2" id="KW-1003">Cell membrane</keyword>
<evidence type="ECO:0000256" key="9">
    <source>
        <dbReference type="ARBA" id="ARBA00023224"/>
    </source>
</evidence>
<proteinExistence type="inferred from homology"/>
<dbReference type="GO" id="GO:0004984">
    <property type="term" value="F:olfactory receptor activity"/>
    <property type="evidence" value="ECO:0007669"/>
    <property type="project" value="InterPro"/>
</dbReference>
<keyword evidence="4 10" id="KW-0812">Transmembrane</keyword>
<dbReference type="AlphaFoldDB" id="A0A8N1S5A2"/>
<dbReference type="GO" id="GO:0005886">
    <property type="term" value="C:plasma membrane"/>
    <property type="evidence" value="ECO:0007669"/>
    <property type="project" value="UniProtKB-SubCell"/>
</dbReference>
<dbReference type="GO" id="GO:0007165">
    <property type="term" value="P:signal transduction"/>
    <property type="evidence" value="ECO:0007669"/>
    <property type="project" value="UniProtKB-KW"/>
</dbReference>
<evidence type="ECO:0000256" key="7">
    <source>
        <dbReference type="ARBA" id="ARBA00023136"/>
    </source>
</evidence>
<keyword evidence="8 10" id="KW-0675">Receptor</keyword>
<keyword evidence="3 10" id="KW-0716">Sensory transduction</keyword>
<feature type="transmembrane region" description="Helical" evidence="10">
    <location>
        <begin position="126"/>
        <end position="151"/>
    </location>
</feature>
<dbReference type="PANTHER" id="PTHR21137">
    <property type="entry name" value="ODORANT RECEPTOR"/>
    <property type="match status" value="1"/>
</dbReference>
<dbReference type="Proteomes" id="UP000504615">
    <property type="component" value="Unplaced"/>
</dbReference>
<accession>A0A8N1S5A2</accession>
<dbReference type="PANTHER" id="PTHR21137:SF35">
    <property type="entry name" value="ODORANT RECEPTOR 19A-RELATED"/>
    <property type="match status" value="1"/>
</dbReference>
<keyword evidence="5 10" id="KW-0552">Olfaction</keyword>
<keyword evidence="7 10" id="KW-0472">Membrane</keyword>